<accession>I0Z3T4</accession>
<dbReference type="InterPro" id="IPR042266">
    <property type="entry name" value="PPPDE_sf"/>
</dbReference>
<dbReference type="Pfam" id="PF05903">
    <property type="entry name" value="Peptidase_C97"/>
    <property type="match status" value="1"/>
</dbReference>
<dbReference type="Proteomes" id="UP000007264">
    <property type="component" value="Unassembled WGS sequence"/>
</dbReference>
<dbReference type="PANTHER" id="PTHR12378:SF80">
    <property type="entry name" value="IP06716P-RELATED"/>
    <property type="match status" value="1"/>
</dbReference>
<feature type="domain" description="PPPDE" evidence="4">
    <location>
        <begin position="3"/>
        <end position="141"/>
    </location>
</feature>
<protein>
    <submittedName>
        <fullName evidence="5">DUF862-domain-containing protein</fullName>
    </submittedName>
</protein>
<dbReference type="eggNOG" id="KOG0324">
    <property type="taxonomic scope" value="Eukaryota"/>
</dbReference>
<dbReference type="RefSeq" id="XP_005649847.1">
    <property type="nucleotide sequence ID" value="XM_005649790.1"/>
</dbReference>
<dbReference type="GO" id="GO:0101005">
    <property type="term" value="F:deubiquitinase activity"/>
    <property type="evidence" value="ECO:0007669"/>
    <property type="project" value="TreeGrafter"/>
</dbReference>
<evidence type="ECO:0000256" key="1">
    <source>
        <dbReference type="ARBA" id="ARBA00008140"/>
    </source>
</evidence>
<dbReference type="AlphaFoldDB" id="I0Z3T4"/>
<dbReference type="OrthoDB" id="412286at2759"/>
<keyword evidence="3" id="KW-0378">Hydrolase</keyword>
<evidence type="ECO:0000256" key="3">
    <source>
        <dbReference type="ARBA" id="ARBA00022801"/>
    </source>
</evidence>
<dbReference type="KEGG" id="csl:COCSUDRAFT_52827"/>
<dbReference type="GeneID" id="17043305"/>
<keyword evidence="2" id="KW-0645">Protease</keyword>
<proteinExistence type="inferred from homology"/>
<dbReference type="STRING" id="574566.I0Z3T4"/>
<evidence type="ECO:0000259" key="4">
    <source>
        <dbReference type="SMART" id="SM01179"/>
    </source>
</evidence>
<organism evidence="5 6">
    <name type="scientific">Coccomyxa subellipsoidea (strain C-169)</name>
    <name type="common">Green microalga</name>
    <dbReference type="NCBI Taxonomy" id="574566"/>
    <lineage>
        <taxon>Eukaryota</taxon>
        <taxon>Viridiplantae</taxon>
        <taxon>Chlorophyta</taxon>
        <taxon>core chlorophytes</taxon>
        <taxon>Trebouxiophyceae</taxon>
        <taxon>Trebouxiophyceae incertae sedis</taxon>
        <taxon>Coccomyxaceae</taxon>
        <taxon>Coccomyxa</taxon>
        <taxon>Coccomyxa subellipsoidea</taxon>
    </lineage>
</organism>
<comment type="caution">
    <text evidence="5">The sequence shown here is derived from an EMBL/GenBank/DDBJ whole genome shotgun (WGS) entry which is preliminary data.</text>
</comment>
<sequence length="179" mass="20005">MGAPVTVNVYDLHDNSWIYWCGIGIFHSGIEVHGVEYAYGGHEYDMSGVFATNPRDAPGPVVWRESVVVGETDMDAHEVQEVVQQLGNEYRGNAYHLLERNCNHFSDELAFKLTGNHAPPWVNRLAGLAIMLHCLLPPSWVPPLTPPNAKMLEAERGVDERQNLLQDSTMRERSSGSVH</sequence>
<evidence type="ECO:0000256" key="2">
    <source>
        <dbReference type="ARBA" id="ARBA00022670"/>
    </source>
</evidence>
<gene>
    <name evidence="5" type="ORF">COCSUDRAFT_52827</name>
</gene>
<keyword evidence="6" id="KW-1185">Reference proteome</keyword>
<reference evidence="5 6" key="1">
    <citation type="journal article" date="2012" name="Genome Biol.">
        <title>The genome of the polar eukaryotic microalga coccomyxa subellipsoidea reveals traits of cold adaptation.</title>
        <authorList>
            <person name="Blanc G."/>
            <person name="Agarkova I."/>
            <person name="Grimwood J."/>
            <person name="Kuo A."/>
            <person name="Brueggeman A."/>
            <person name="Dunigan D."/>
            <person name="Gurnon J."/>
            <person name="Ladunga I."/>
            <person name="Lindquist E."/>
            <person name="Lucas S."/>
            <person name="Pangilinan J."/>
            <person name="Proschold T."/>
            <person name="Salamov A."/>
            <person name="Schmutz J."/>
            <person name="Weeks D."/>
            <person name="Yamada T."/>
            <person name="Claverie J.M."/>
            <person name="Grigoriev I."/>
            <person name="Van Etten J."/>
            <person name="Lomsadze A."/>
            <person name="Borodovsky M."/>
        </authorList>
    </citation>
    <scope>NUCLEOTIDE SEQUENCE [LARGE SCALE GENOMIC DNA]</scope>
    <source>
        <strain evidence="5 6">C-169</strain>
    </source>
</reference>
<evidence type="ECO:0000313" key="6">
    <source>
        <dbReference type="Proteomes" id="UP000007264"/>
    </source>
</evidence>
<dbReference type="SMART" id="SM01179">
    <property type="entry name" value="DUF862"/>
    <property type="match status" value="1"/>
</dbReference>
<dbReference type="GO" id="GO:0016579">
    <property type="term" value="P:protein deubiquitination"/>
    <property type="evidence" value="ECO:0007669"/>
    <property type="project" value="TreeGrafter"/>
</dbReference>
<dbReference type="PANTHER" id="PTHR12378">
    <property type="entry name" value="DESUMOYLATING ISOPEPTIDASE"/>
    <property type="match status" value="1"/>
</dbReference>
<dbReference type="InterPro" id="IPR008580">
    <property type="entry name" value="PPPDE_dom"/>
</dbReference>
<dbReference type="EMBL" id="AGSI01000004">
    <property type="protein sequence ID" value="EIE25303.1"/>
    <property type="molecule type" value="Genomic_DNA"/>
</dbReference>
<dbReference type="Gene3D" id="3.90.1720.30">
    <property type="entry name" value="PPPDE domains"/>
    <property type="match status" value="1"/>
</dbReference>
<name>I0Z3T4_COCSC</name>
<comment type="similarity">
    <text evidence="1">Belongs to the DeSI family.</text>
</comment>
<evidence type="ECO:0000313" key="5">
    <source>
        <dbReference type="EMBL" id="EIE25303.1"/>
    </source>
</evidence>
<dbReference type="GO" id="GO:0006508">
    <property type="term" value="P:proteolysis"/>
    <property type="evidence" value="ECO:0007669"/>
    <property type="project" value="UniProtKB-KW"/>
</dbReference>